<proteinExistence type="predicted"/>
<evidence type="ECO:0000313" key="2">
    <source>
        <dbReference type="EMBL" id="MCI2283802.1"/>
    </source>
</evidence>
<comment type="caution">
    <text evidence="2">The sequence shown here is derived from an EMBL/GenBank/DDBJ whole genome shotgun (WGS) entry which is preliminary data.</text>
</comment>
<dbReference type="Pfam" id="PF13193">
    <property type="entry name" value="AMP-binding_C"/>
    <property type="match status" value="1"/>
</dbReference>
<accession>A0ABS9X416</accession>
<name>A0ABS9X416_9GAMM</name>
<dbReference type="PANTHER" id="PTHR43767">
    <property type="entry name" value="LONG-CHAIN-FATTY-ACID--COA LIGASE"/>
    <property type="match status" value="1"/>
</dbReference>
<dbReference type="Gene3D" id="3.30.300.30">
    <property type="match status" value="1"/>
</dbReference>
<reference evidence="2" key="1">
    <citation type="submission" date="2022-01" db="EMBL/GenBank/DDBJ databases">
        <title>Colwellia maritima, isolated from seawater.</title>
        <authorList>
            <person name="Kristyanto S."/>
            <person name="Jung J."/>
            <person name="Jeon C.O."/>
        </authorList>
    </citation>
    <scope>NUCLEOTIDE SEQUENCE</scope>
    <source>
        <strain evidence="2">MSW7</strain>
    </source>
</reference>
<protein>
    <recommendedName>
        <fullName evidence="1">AMP-binding enzyme C-terminal domain-containing protein</fullName>
    </recommendedName>
</protein>
<organism evidence="2 3">
    <name type="scientific">Colwellia maritima</name>
    <dbReference type="NCBI Taxonomy" id="2912588"/>
    <lineage>
        <taxon>Bacteria</taxon>
        <taxon>Pseudomonadati</taxon>
        <taxon>Pseudomonadota</taxon>
        <taxon>Gammaproteobacteria</taxon>
        <taxon>Alteromonadales</taxon>
        <taxon>Colwelliaceae</taxon>
        <taxon>Colwellia</taxon>
    </lineage>
</organism>
<dbReference type="InterPro" id="IPR045851">
    <property type="entry name" value="AMP-bd_C_sf"/>
</dbReference>
<dbReference type="PANTHER" id="PTHR43767:SF1">
    <property type="entry name" value="NONRIBOSOMAL PEPTIDE SYNTHASE PES1 (EUROFUNG)-RELATED"/>
    <property type="match status" value="1"/>
</dbReference>
<dbReference type="EMBL" id="JAKKSL010000002">
    <property type="protein sequence ID" value="MCI2283802.1"/>
    <property type="molecule type" value="Genomic_DNA"/>
</dbReference>
<sequence>MLGQHPNILGSAVLGKEDTKRGQRVIAFVLLKPNSAETEPCLKKWCEERMAIYKVPDIIFVKELPMTATGKVKKQDLEKLL</sequence>
<keyword evidence="3" id="KW-1185">Reference proteome</keyword>
<evidence type="ECO:0000259" key="1">
    <source>
        <dbReference type="Pfam" id="PF13193"/>
    </source>
</evidence>
<dbReference type="SUPFAM" id="SSF56801">
    <property type="entry name" value="Acetyl-CoA synthetase-like"/>
    <property type="match status" value="1"/>
</dbReference>
<dbReference type="InterPro" id="IPR025110">
    <property type="entry name" value="AMP-bd_C"/>
</dbReference>
<evidence type="ECO:0000313" key="3">
    <source>
        <dbReference type="Proteomes" id="UP001139646"/>
    </source>
</evidence>
<feature type="domain" description="AMP-binding enzyme C-terminal" evidence="1">
    <location>
        <begin position="2"/>
        <end position="71"/>
    </location>
</feature>
<dbReference type="Proteomes" id="UP001139646">
    <property type="component" value="Unassembled WGS sequence"/>
</dbReference>
<gene>
    <name evidence="2" type="ORF">L3081_10835</name>
</gene>
<dbReference type="InterPro" id="IPR050237">
    <property type="entry name" value="ATP-dep_AMP-bd_enzyme"/>
</dbReference>